<dbReference type="OrthoDB" id="2872086at2"/>
<feature type="coiled-coil region" evidence="1">
    <location>
        <begin position="82"/>
        <end position="109"/>
    </location>
</feature>
<sequence length="182" mass="20808">MAKEKIPSDLYESLRNAGFQLENHLNEYIHKYLNKKEFAAAASIFKTGQSKLTSLLQELHEAASPHLNVPTKQDLANISKLIIQVEEKVDVLSDQVEELTETVKRLNKEQPLQSSQTDASVSDTLDLESKQWEDSIQERIERLEALKEMAANSLKPEATSAKIRNMDIFQLLDMLQRKKKDE</sequence>
<dbReference type="AlphaFoldDB" id="A0A3A1QMH8"/>
<reference evidence="2 3" key="1">
    <citation type="submission" date="2018-09" db="EMBL/GenBank/DDBJ databases">
        <title>Bacillus saliacetes sp. nov., isolated from Thai shrimp paste (Ka-pi).</title>
        <authorList>
            <person name="Daroonpunt R."/>
            <person name="Tanasupawat S."/>
            <person name="Yiamsombut S."/>
        </authorList>
    </citation>
    <scope>NUCLEOTIDE SEQUENCE [LARGE SCALE GENOMIC DNA]</scope>
    <source>
        <strain evidence="2 3">SKP7-4</strain>
    </source>
</reference>
<comment type="caution">
    <text evidence="2">The sequence shown here is derived from an EMBL/GenBank/DDBJ whole genome shotgun (WGS) entry which is preliminary data.</text>
</comment>
<keyword evidence="3" id="KW-1185">Reference proteome</keyword>
<gene>
    <name evidence="2" type="ORF">D3H55_22265</name>
</gene>
<dbReference type="RefSeq" id="WP_119549518.1">
    <property type="nucleotide sequence ID" value="NZ_QXIR01000048.1"/>
</dbReference>
<dbReference type="EMBL" id="QXIR01000048">
    <property type="protein sequence ID" value="RIW28052.1"/>
    <property type="molecule type" value="Genomic_DNA"/>
</dbReference>
<evidence type="ECO:0000313" key="2">
    <source>
        <dbReference type="EMBL" id="RIW28052.1"/>
    </source>
</evidence>
<evidence type="ECO:0000256" key="1">
    <source>
        <dbReference type="SAM" id="Coils"/>
    </source>
</evidence>
<protein>
    <submittedName>
        <fullName evidence="2">Uncharacterized protein</fullName>
    </submittedName>
</protein>
<evidence type="ECO:0000313" key="3">
    <source>
        <dbReference type="Proteomes" id="UP000265801"/>
    </source>
</evidence>
<dbReference type="Proteomes" id="UP000265801">
    <property type="component" value="Unassembled WGS sequence"/>
</dbReference>
<keyword evidence="1" id="KW-0175">Coiled coil</keyword>
<organism evidence="2 3">
    <name type="scientific">Bacillus salacetis</name>
    <dbReference type="NCBI Taxonomy" id="2315464"/>
    <lineage>
        <taxon>Bacteria</taxon>
        <taxon>Bacillati</taxon>
        <taxon>Bacillota</taxon>
        <taxon>Bacilli</taxon>
        <taxon>Bacillales</taxon>
        <taxon>Bacillaceae</taxon>
        <taxon>Bacillus</taxon>
    </lineage>
</organism>
<proteinExistence type="predicted"/>
<accession>A0A3A1QMH8</accession>
<name>A0A3A1QMH8_9BACI</name>